<name>A0A0V1AHM9_TRIBR</name>
<evidence type="ECO:0000313" key="1">
    <source>
        <dbReference type="EMBL" id="KRY24315.1"/>
    </source>
</evidence>
<sequence length="31" mass="3532">MKEDITKTRGSFAESEMVDHFKGQFLSIVSL</sequence>
<dbReference type="Proteomes" id="UP000054653">
    <property type="component" value="Unassembled WGS sequence"/>
</dbReference>
<organism evidence="1 2">
    <name type="scientific">Trichinella britovi</name>
    <name type="common">Parasitic roundworm</name>
    <dbReference type="NCBI Taxonomy" id="45882"/>
    <lineage>
        <taxon>Eukaryota</taxon>
        <taxon>Metazoa</taxon>
        <taxon>Ecdysozoa</taxon>
        <taxon>Nematoda</taxon>
        <taxon>Enoplea</taxon>
        <taxon>Dorylaimia</taxon>
        <taxon>Trichinellida</taxon>
        <taxon>Trichinellidae</taxon>
        <taxon>Trichinella</taxon>
    </lineage>
</organism>
<evidence type="ECO:0000313" key="2">
    <source>
        <dbReference type="Proteomes" id="UP000054653"/>
    </source>
</evidence>
<dbReference type="EMBL" id="JYDI01003191">
    <property type="protein sequence ID" value="KRY24315.1"/>
    <property type="molecule type" value="Genomic_DNA"/>
</dbReference>
<keyword evidence="2" id="KW-1185">Reference proteome</keyword>
<proteinExistence type="predicted"/>
<dbReference type="AlphaFoldDB" id="A0A0V1AHM9"/>
<gene>
    <name evidence="1" type="ORF">T03_186</name>
</gene>
<comment type="caution">
    <text evidence="1">The sequence shown here is derived from an EMBL/GenBank/DDBJ whole genome shotgun (WGS) entry which is preliminary data.</text>
</comment>
<protein>
    <submittedName>
        <fullName evidence="1">Uncharacterized protein</fullName>
    </submittedName>
</protein>
<reference evidence="1 2" key="1">
    <citation type="submission" date="2015-01" db="EMBL/GenBank/DDBJ databases">
        <title>Evolution of Trichinella species and genotypes.</title>
        <authorList>
            <person name="Korhonen P.K."/>
            <person name="Edoardo P."/>
            <person name="Giuseppe L.R."/>
            <person name="Gasser R.B."/>
        </authorList>
    </citation>
    <scope>NUCLEOTIDE SEQUENCE [LARGE SCALE GENOMIC DNA]</scope>
    <source>
        <strain evidence="1">ISS120</strain>
    </source>
</reference>
<accession>A0A0V1AHM9</accession>